<dbReference type="Proteomes" id="UP001595867">
    <property type="component" value="Unassembled WGS sequence"/>
</dbReference>
<protein>
    <submittedName>
        <fullName evidence="2">Uncharacterized protein</fullName>
    </submittedName>
</protein>
<sequence length="356" mass="38559">MSAAMITLFDHALRLHRQDPGSALPRDGEPYPDVDTQPAPHTDPRLRGADVAALLDSHFARSDAQPADLAGAFRDIHVPIHRNDHITAAAMRADRERVRRTGRWLVRHGTDRNAVTVGLGLLATDWNGGDIPLIQTIGLLSGHFGPLAVDALKRRRNGTEALLWLADRVAGWGRVYVVEELCRRGGSTVRPWLLRHACAGGALDGYYAGDVATASHLHEAITGNDVDDAMIDQTGRLLATMADCHGMGTTLGDYPPAAIVLTARAGHLARQAPTVDRYVNAAVIADELSTKPPERTGCDPGQRDRIVRQYLAVIEQPAWGAAVRADLDRTGYFADWFADNVATRLGLTAFTEGDNT</sequence>
<keyword evidence="3" id="KW-1185">Reference proteome</keyword>
<gene>
    <name evidence="2" type="ORF">ACFO0C_28505</name>
</gene>
<dbReference type="EMBL" id="JBHSBL010000019">
    <property type="protein sequence ID" value="MFC4068891.1"/>
    <property type="molecule type" value="Genomic_DNA"/>
</dbReference>
<accession>A0ABV8J015</accession>
<evidence type="ECO:0000313" key="2">
    <source>
        <dbReference type="EMBL" id="MFC4068891.1"/>
    </source>
</evidence>
<feature type="region of interest" description="Disordered" evidence="1">
    <location>
        <begin position="18"/>
        <end position="44"/>
    </location>
</feature>
<comment type="caution">
    <text evidence="2">The sequence shown here is derived from an EMBL/GenBank/DDBJ whole genome shotgun (WGS) entry which is preliminary data.</text>
</comment>
<proteinExistence type="predicted"/>
<evidence type="ECO:0000313" key="3">
    <source>
        <dbReference type="Proteomes" id="UP001595867"/>
    </source>
</evidence>
<dbReference type="RefSeq" id="WP_378069775.1">
    <property type="nucleotide sequence ID" value="NZ_JBHSBL010000019.1"/>
</dbReference>
<evidence type="ECO:0000256" key="1">
    <source>
        <dbReference type="SAM" id="MobiDB-lite"/>
    </source>
</evidence>
<organism evidence="2 3">
    <name type="scientific">Actinoplanes subglobosus</name>
    <dbReference type="NCBI Taxonomy" id="1547892"/>
    <lineage>
        <taxon>Bacteria</taxon>
        <taxon>Bacillati</taxon>
        <taxon>Actinomycetota</taxon>
        <taxon>Actinomycetes</taxon>
        <taxon>Micromonosporales</taxon>
        <taxon>Micromonosporaceae</taxon>
        <taxon>Actinoplanes</taxon>
    </lineage>
</organism>
<name>A0ABV8J015_9ACTN</name>
<reference evidence="3" key="1">
    <citation type="journal article" date="2019" name="Int. J. Syst. Evol. Microbiol.">
        <title>The Global Catalogue of Microorganisms (GCM) 10K type strain sequencing project: providing services to taxonomists for standard genome sequencing and annotation.</title>
        <authorList>
            <consortium name="The Broad Institute Genomics Platform"/>
            <consortium name="The Broad Institute Genome Sequencing Center for Infectious Disease"/>
            <person name="Wu L."/>
            <person name="Ma J."/>
        </authorList>
    </citation>
    <scope>NUCLEOTIDE SEQUENCE [LARGE SCALE GENOMIC DNA]</scope>
    <source>
        <strain evidence="3">TBRC 5832</strain>
    </source>
</reference>